<sequence>MGAIGTALVVITVFYECLCPDSQSFIQHQMLPVMEKLNQYLSVELIPYGKAHTIETDEGTYTFKCQHGAKECLGNKIHACAIKRAPNDLIRVKVVTCMIINNYIPDEIGQTCCEKYNISWKSVESCAHGSEGVQLLKEQGDYTNELNPPISFVPTVLINKDRSNQRRILKNLLLEVCATLKKVSPTPIPECGDEPSSVEERSLCSN</sequence>
<dbReference type="Pfam" id="PF03227">
    <property type="entry name" value="GILT"/>
    <property type="match status" value="1"/>
</dbReference>
<dbReference type="GO" id="GO:0016671">
    <property type="term" value="F:oxidoreductase activity, acting on a sulfur group of donors, disulfide as acceptor"/>
    <property type="evidence" value="ECO:0007669"/>
    <property type="project" value="InterPro"/>
</dbReference>
<dbReference type="EMBL" id="JAPXFL010000013">
    <property type="protein sequence ID" value="KAK9498020.1"/>
    <property type="molecule type" value="Genomic_DNA"/>
</dbReference>
<evidence type="ECO:0000313" key="4">
    <source>
        <dbReference type="EMBL" id="KAK9498020.1"/>
    </source>
</evidence>
<dbReference type="PANTHER" id="PTHR13234">
    <property type="entry name" value="GAMMA-INTERFERON INDUCIBLE LYSOSOMAL THIOL REDUCTASE GILT"/>
    <property type="match status" value="1"/>
</dbReference>
<accession>A0AAW1CIW7</accession>
<comment type="caution">
    <text evidence="4">The sequence shown here is derived from an EMBL/GenBank/DDBJ whole genome shotgun (WGS) entry which is preliminary data.</text>
</comment>
<keyword evidence="3" id="KW-0732">Signal</keyword>
<dbReference type="EMBL" id="JAPXFL010000013">
    <property type="protein sequence ID" value="KAK9498021.1"/>
    <property type="molecule type" value="Genomic_DNA"/>
</dbReference>
<gene>
    <name evidence="4" type="ORF">O3M35_003907</name>
</gene>
<keyword evidence="5" id="KW-1185">Reference proteome</keyword>
<dbReference type="PANTHER" id="PTHR13234:SF71">
    <property type="entry name" value="GAMMA-INTERFERON-INDUCIBLE LYSOSOMAL THIOL REDUCTASE-LIKE PROTEIN"/>
    <property type="match status" value="1"/>
</dbReference>
<feature type="chain" id="PRO_5044717613" description="Gamma-interferon-inducible lysosomal thiol reductase" evidence="3">
    <location>
        <begin position="20"/>
        <end position="206"/>
    </location>
</feature>
<dbReference type="EMBL" id="JAPXFL010000013">
    <property type="protein sequence ID" value="KAK9498019.1"/>
    <property type="molecule type" value="Genomic_DNA"/>
</dbReference>
<feature type="signal peptide" evidence="3">
    <location>
        <begin position="1"/>
        <end position="19"/>
    </location>
</feature>
<dbReference type="Proteomes" id="UP001461498">
    <property type="component" value="Unassembled WGS sequence"/>
</dbReference>
<evidence type="ECO:0000256" key="1">
    <source>
        <dbReference type="ARBA" id="ARBA00005679"/>
    </source>
</evidence>
<evidence type="ECO:0008006" key="6">
    <source>
        <dbReference type="Google" id="ProtNLM"/>
    </source>
</evidence>
<evidence type="ECO:0000313" key="5">
    <source>
        <dbReference type="Proteomes" id="UP001461498"/>
    </source>
</evidence>
<keyword evidence="2" id="KW-0325">Glycoprotein</keyword>
<organism evidence="4 5">
    <name type="scientific">Rhynocoris fuscipes</name>
    <dbReference type="NCBI Taxonomy" id="488301"/>
    <lineage>
        <taxon>Eukaryota</taxon>
        <taxon>Metazoa</taxon>
        <taxon>Ecdysozoa</taxon>
        <taxon>Arthropoda</taxon>
        <taxon>Hexapoda</taxon>
        <taxon>Insecta</taxon>
        <taxon>Pterygota</taxon>
        <taxon>Neoptera</taxon>
        <taxon>Paraneoptera</taxon>
        <taxon>Hemiptera</taxon>
        <taxon>Heteroptera</taxon>
        <taxon>Panheteroptera</taxon>
        <taxon>Cimicomorpha</taxon>
        <taxon>Reduviidae</taxon>
        <taxon>Harpactorinae</taxon>
        <taxon>Harpactorini</taxon>
        <taxon>Rhynocoris</taxon>
    </lineage>
</organism>
<proteinExistence type="inferred from homology"/>
<evidence type="ECO:0000256" key="2">
    <source>
        <dbReference type="ARBA" id="ARBA00023180"/>
    </source>
</evidence>
<protein>
    <recommendedName>
        <fullName evidence="6">Gamma-interferon-inducible lysosomal thiol reductase</fullName>
    </recommendedName>
</protein>
<dbReference type="InterPro" id="IPR004911">
    <property type="entry name" value="Interferon-induced_GILT"/>
</dbReference>
<name>A0AAW1CIW7_9HEMI</name>
<dbReference type="AlphaFoldDB" id="A0AAW1CIW7"/>
<evidence type="ECO:0000256" key="3">
    <source>
        <dbReference type="SAM" id="SignalP"/>
    </source>
</evidence>
<comment type="similarity">
    <text evidence="1">Belongs to the GILT family.</text>
</comment>
<reference evidence="4 5" key="1">
    <citation type="submission" date="2022-12" db="EMBL/GenBank/DDBJ databases">
        <title>Chromosome-level genome assembly of true bugs.</title>
        <authorList>
            <person name="Ma L."/>
            <person name="Li H."/>
        </authorList>
    </citation>
    <scope>NUCLEOTIDE SEQUENCE [LARGE SCALE GENOMIC DNA]</scope>
    <source>
        <strain evidence="4">Lab_2022b</strain>
    </source>
</reference>